<dbReference type="InterPro" id="IPR010982">
    <property type="entry name" value="Lambda_DNA-bd_dom_sf"/>
</dbReference>
<feature type="compositionally biased region" description="Low complexity" evidence="1">
    <location>
        <begin position="280"/>
        <end position="289"/>
    </location>
</feature>
<feature type="domain" description="HTH cro/C1-type" evidence="2">
    <location>
        <begin position="32"/>
        <end position="79"/>
    </location>
</feature>
<comment type="caution">
    <text evidence="3">The sequence shown here is derived from an EMBL/GenBank/DDBJ whole genome shotgun (WGS) entry which is preliminary data.</text>
</comment>
<proteinExistence type="predicted"/>
<dbReference type="PROSITE" id="PS50943">
    <property type="entry name" value="HTH_CROC1"/>
    <property type="match status" value="1"/>
</dbReference>
<dbReference type="SUPFAM" id="SSF47413">
    <property type="entry name" value="lambda repressor-like DNA-binding domains"/>
    <property type="match status" value="1"/>
</dbReference>
<dbReference type="STRING" id="909626.AQJ91_09365"/>
<dbReference type="PANTHER" id="PTHR35010:SF2">
    <property type="entry name" value="BLL4672 PROTEIN"/>
    <property type="match status" value="1"/>
</dbReference>
<dbReference type="OrthoDB" id="3542608at2"/>
<evidence type="ECO:0000256" key="1">
    <source>
        <dbReference type="SAM" id="MobiDB-lite"/>
    </source>
</evidence>
<accession>A0A124IFI0</accession>
<organism evidence="3 4">
    <name type="scientific">Streptomyces dysideae</name>
    <dbReference type="NCBI Taxonomy" id="909626"/>
    <lineage>
        <taxon>Bacteria</taxon>
        <taxon>Bacillati</taxon>
        <taxon>Actinomycetota</taxon>
        <taxon>Actinomycetes</taxon>
        <taxon>Kitasatosporales</taxon>
        <taxon>Streptomycetaceae</taxon>
        <taxon>Streptomyces</taxon>
    </lineage>
</organism>
<sequence length="306" mass="33819">MTELGEFLRACRARVTAEQVGLPTTGHRRVPGLRREELASLAGVSVDYIVRLEQGRVKSASPAILTALARALELRPDEEEYLLRCAAEAGISGEAKPAAPRNQQISQATQVLLDSMVNVPALVLGRRMDILAWNSLSAALFTDYSRLPVKRRNHIWLTFLDPEVRGLYANWERVAQECVAYLRMDAGRYPNDPELARLVGELSLKDPDFRRWWSDHRVRSQRPGRKEFVHAIAGELSLDFQVLDVRGSADQSLLVYTAEPHSPSAQALTFLAGWAATELPARPTEAAGPPRRPEEAPAAGEAKNGA</sequence>
<name>A0A124IFI0_9ACTN</name>
<gene>
    <name evidence="3" type="ORF">AQJ91_09365</name>
</gene>
<dbReference type="GO" id="GO:0003677">
    <property type="term" value="F:DNA binding"/>
    <property type="evidence" value="ECO:0007669"/>
    <property type="project" value="InterPro"/>
</dbReference>
<dbReference type="InterPro" id="IPR041413">
    <property type="entry name" value="MLTR_LBD"/>
</dbReference>
<dbReference type="Pfam" id="PF13560">
    <property type="entry name" value="HTH_31"/>
    <property type="match status" value="1"/>
</dbReference>
<dbReference type="InterPro" id="IPR001387">
    <property type="entry name" value="Cro/C1-type_HTH"/>
</dbReference>
<reference evidence="3 4" key="1">
    <citation type="submission" date="2015-10" db="EMBL/GenBank/DDBJ databases">
        <title>Draft genome sequence of Streptomyces sp. RV15, isolated from a marine sponge.</title>
        <authorList>
            <person name="Ruckert C."/>
            <person name="Abdelmohsen U.R."/>
            <person name="Winkler A."/>
            <person name="Hentschel U."/>
            <person name="Kalinowski J."/>
            <person name="Kampfer P."/>
            <person name="Glaeser S."/>
        </authorList>
    </citation>
    <scope>NUCLEOTIDE SEQUENCE [LARGE SCALE GENOMIC DNA]</scope>
    <source>
        <strain evidence="3 4">RV15</strain>
    </source>
</reference>
<dbReference type="CDD" id="cd00093">
    <property type="entry name" value="HTH_XRE"/>
    <property type="match status" value="1"/>
</dbReference>
<evidence type="ECO:0000313" key="3">
    <source>
        <dbReference type="EMBL" id="KUO21515.1"/>
    </source>
</evidence>
<keyword evidence="4" id="KW-1185">Reference proteome</keyword>
<dbReference type="AlphaFoldDB" id="A0A124IFI0"/>
<evidence type="ECO:0000259" key="2">
    <source>
        <dbReference type="PROSITE" id="PS50943"/>
    </source>
</evidence>
<dbReference type="RefSeq" id="WP_067018368.1">
    <property type="nucleotide sequence ID" value="NZ_KQ949078.1"/>
</dbReference>
<dbReference type="Proteomes" id="UP000053260">
    <property type="component" value="Unassembled WGS sequence"/>
</dbReference>
<feature type="compositionally biased region" description="Low complexity" evidence="1">
    <location>
        <begin position="296"/>
        <end position="306"/>
    </location>
</feature>
<dbReference type="PANTHER" id="PTHR35010">
    <property type="entry name" value="BLL4672 PROTEIN-RELATED"/>
    <property type="match status" value="1"/>
</dbReference>
<protein>
    <submittedName>
        <fullName evidence="3">XRE family transcriptional regulator</fullName>
    </submittedName>
</protein>
<dbReference type="SMART" id="SM00530">
    <property type="entry name" value="HTH_XRE"/>
    <property type="match status" value="1"/>
</dbReference>
<dbReference type="Gene3D" id="1.10.260.40">
    <property type="entry name" value="lambda repressor-like DNA-binding domains"/>
    <property type="match status" value="1"/>
</dbReference>
<feature type="region of interest" description="Disordered" evidence="1">
    <location>
        <begin position="280"/>
        <end position="306"/>
    </location>
</feature>
<dbReference type="EMBL" id="LMXB01000024">
    <property type="protein sequence ID" value="KUO21515.1"/>
    <property type="molecule type" value="Genomic_DNA"/>
</dbReference>
<dbReference type="Pfam" id="PF17765">
    <property type="entry name" value="MLTR_LBD"/>
    <property type="match status" value="1"/>
</dbReference>
<evidence type="ECO:0000313" key="4">
    <source>
        <dbReference type="Proteomes" id="UP000053260"/>
    </source>
</evidence>
<dbReference type="Gene3D" id="3.30.450.180">
    <property type="match status" value="1"/>
</dbReference>